<dbReference type="Gene3D" id="1.10.510.10">
    <property type="entry name" value="Transferase(Phosphotransferase) domain 1"/>
    <property type="match status" value="1"/>
</dbReference>
<feature type="region of interest" description="Disordered" evidence="1">
    <location>
        <begin position="267"/>
        <end position="286"/>
    </location>
</feature>
<dbReference type="AlphaFoldDB" id="A0A2G5B0G5"/>
<dbReference type="PANTHER" id="PTHR38248:SF2">
    <property type="entry name" value="FUNK1 11"/>
    <property type="match status" value="1"/>
</dbReference>
<sequence>ILHRDISENNIIFRRDESGNVSGILIDFDNAVDSAAAQNDRRPICTGTLPFMSLNNLRRSDVPRTVVDDMESTLYLLIWLGVWGVTSVQRENTMDLDRMVSKWGTHIDDAVESKEHRMLSANTLTKLVDEFYNCEVETMQANTSEEYSMIEKIQVSYEMLKSLVLELRGAIFNNSLIPKTAHGTTIVRNSRTYNSSFHRRIEKLKGSMRKFRFQRSEAEPEPRDPFMERGRPENAQKIHAMFMTIFANYAELARSYIEDTDSIDSGVDANRDADHGRTASGDTFEMTLPSATNGSLEIATAPQENKLQVRRTHEIAASYRCDLKALARGLRQLYKEAAAKKG</sequence>
<dbReference type="Proteomes" id="UP000242474">
    <property type="component" value="Unassembled WGS sequence"/>
</dbReference>
<accession>A0A2G5B0G5</accession>
<evidence type="ECO:0000256" key="1">
    <source>
        <dbReference type="SAM" id="MobiDB-lite"/>
    </source>
</evidence>
<name>A0A2G5B0G5_COERN</name>
<dbReference type="InterPro" id="IPR011009">
    <property type="entry name" value="Kinase-like_dom_sf"/>
</dbReference>
<dbReference type="SUPFAM" id="SSF56112">
    <property type="entry name" value="Protein kinase-like (PK-like)"/>
    <property type="match status" value="1"/>
</dbReference>
<dbReference type="InterPro" id="IPR040976">
    <property type="entry name" value="Pkinase_fungal"/>
</dbReference>
<evidence type="ECO:0000313" key="3">
    <source>
        <dbReference type="EMBL" id="PIA12514.1"/>
    </source>
</evidence>
<protein>
    <recommendedName>
        <fullName evidence="2">Fungal-type protein kinase domain-containing protein</fullName>
    </recommendedName>
</protein>
<gene>
    <name evidence="3" type="ORF">COEREDRAFT_12686</name>
</gene>
<keyword evidence="4" id="KW-1185">Reference proteome</keyword>
<evidence type="ECO:0000313" key="4">
    <source>
        <dbReference type="Proteomes" id="UP000242474"/>
    </source>
</evidence>
<proteinExistence type="predicted"/>
<feature type="domain" description="Fungal-type protein kinase" evidence="2">
    <location>
        <begin position="1"/>
        <end position="80"/>
    </location>
</feature>
<organism evidence="3 4">
    <name type="scientific">Coemansia reversa (strain ATCC 12441 / NRRL 1564)</name>
    <dbReference type="NCBI Taxonomy" id="763665"/>
    <lineage>
        <taxon>Eukaryota</taxon>
        <taxon>Fungi</taxon>
        <taxon>Fungi incertae sedis</taxon>
        <taxon>Zoopagomycota</taxon>
        <taxon>Kickxellomycotina</taxon>
        <taxon>Kickxellomycetes</taxon>
        <taxon>Kickxellales</taxon>
        <taxon>Kickxellaceae</taxon>
        <taxon>Coemansia</taxon>
    </lineage>
</organism>
<dbReference type="PANTHER" id="PTHR38248">
    <property type="entry name" value="FUNK1 6"/>
    <property type="match status" value="1"/>
</dbReference>
<evidence type="ECO:0000259" key="2">
    <source>
        <dbReference type="Pfam" id="PF17667"/>
    </source>
</evidence>
<dbReference type="EMBL" id="KZ303716">
    <property type="protein sequence ID" value="PIA12514.1"/>
    <property type="molecule type" value="Genomic_DNA"/>
</dbReference>
<dbReference type="OrthoDB" id="5569250at2759"/>
<dbReference type="Pfam" id="PF17667">
    <property type="entry name" value="Pkinase_fungal"/>
    <property type="match status" value="1"/>
</dbReference>
<reference evidence="3 4" key="1">
    <citation type="journal article" date="2015" name="Genome Biol. Evol.">
        <title>Phylogenomic analyses indicate that early fungi evolved digesting cell walls of algal ancestors of land plants.</title>
        <authorList>
            <person name="Chang Y."/>
            <person name="Wang S."/>
            <person name="Sekimoto S."/>
            <person name="Aerts A.L."/>
            <person name="Choi C."/>
            <person name="Clum A."/>
            <person name="LaButti K.M."/>
            <person name="Lindquist E.A."/>
            <person name="Yee Ngan C."/>
            <person name="Ohm R.A."/>
            <person name="Salamov A.A."/>
            <person name="Grigoriev I.V."/>
            <person name="Spatafora J.W."/>
            <person name="Berbee M.L."/>
        </authorList>
    </citation>
    <scope>NUCLEOTIDE SEQUENCE [LARGE SCALE GENOMIC DNA]</scope>
    <source>
        <strain evidence="3 4">NRRL 1564</strain>
    </source>
</reference>
<feature type="non-terminal residue" evidence="3">
    <location>
        <position position="1"/>
    </location>
</feature>